<keyword evidence="2" id="KW-1185">Reference proteome</keyword>
<gene>
    <name evidence="1" type="ORF">G7Z17_g7435</name>
</gene>
<proteinExistence type="predicted"/>
<reference evidence="1" key="1">
    <citation type="submission" date="2020-03" db="EMBL/GenBank/DDBJ databases">
        <title>Draft Genome Sequence of Cylindrodendrum hubeiense.</title>
        <authorList>
            <person name="Buettner E."/>
            <person name="Kellner H."/>
        </authorList>
    </citation>
    <scope>NUCLEOTIDE SEQUENCE</scope>
    <source>
        <strain evidence="1">IHI 201604</strain>
    </source>
</reference>
<accession>A0A9P5HAH1</accession>
<dbReference type="AlphaFoldDB" id="A0A9P5HAH1"/>
<comment type="caution">
    <text evidence="1">The sequence shown here is derived from an EMBL/GenBank/DDBJ whole genome shotgun (WGS) entry which is preliminary data.</text>
</comment>
<evidence type="ECO:0000313" key="2">
    <source>
        <dbReference type="Proteomes" id="UP000722485"/>
    </source>
</evidence>
<name>A0A9P5HAH1_9HYPO</name>
<evidence type="ECO:0000313" key="1">
    <source>
        <dbReference type="EMBL" id="KAF7547861.1"/>
    </source>
</evidence>
<dbReference type="OrthoDB" id="4764735at2759"/>
<dbReference type="Proteomes" id="UP000722485">
    <property type="component" value="Unassembled WGS sequence"/>
</dbReference>
<protein>
    <submittedName>
        <fullName evidence="1">Uncharacterized protein</fullName>
    </submittedName>
</protein>
<sequence>MSDLQEDEYPNEGATLSLCGDSFFYSGTAMSCGRVQDTIGIPHEQEYDHRAGGDITNYVILGPRNHYFRCTRPRGGNVAAINNSDLEDYEDLVVFLDEHDVERPDILSLGVNGHYFIRAENGEEKWDLPADVSKKLFAKPTSISPVASVWLGCGDAFVAQRKDGTKVVELNGQYPGLEATLEKGSVVSMAMNLQDGVGYAVLWANGTAQCEVGMLRMDSGKALVRWCAANGVALEGVVDGCGDCKHSSEVTAST</sequence>
<dbReference type="EMBL" id="JAANBB010000165">
    <property type="protein sequence ID" value="KAF7547861.1"/>
    <property type="molecule type" value="Genomic_DNA"/>
</dbReference>
<organism evidence="1 2">
    <name type="scientific">Cylindrodendrum hubeiense</name>
    <dbReference type="NCBI Taxonomy" id="595255"/>
    <lineage>
        <taxon>Eukaryota</taxon>
        <taxon>Fungi</taxon>
        <taxon>Dikarya</taxon>
        <taxon>Ascomycota</taxon>
        <taxon>Pezizomycotina</taxon>
        <taxon>Sordariomycetes</taxon>
        <taxon>Hypocreomycetidae</taxon>
        <taxon>Hypocreales</taxon>
        <taxon>Nectriaceae</taxon>
        <taxon>Cylindrodendrum</taxon>
    </lineage>
</organism>